<dbReference type="RefSeq" id="XP_009532295.1">
    <property type="nucleotide sequence ID" value="XM_009534000.1"/>
</dbReference>
<dbReference type="AlphaFoldDB" id="G4ZY56"/>
<accession>G4ZY56</accession>
<dbReference type="GeneID" id="20659873"/>
<sequence>MFYRYVVSSIPAAPYLFQQFASLMGMDARMHIDPLAGSPRPPPMMTPPRRVEPVHQYFAAQHQGIGDPNTRQKKLTIRPFNGKELYMGLGSGFLNWDKRFERQILLLQAACGFT</sequence>
<dbReference type="InParanoid" id="G4ZY56"/>
<dbReference type="EMBL" id="JH159157">
    <property type="protein sequence ID" value="EGZ11962.1"/>
    <property type="molecule type" value="Genomic_DNA"/>
</dbReference>
<organism evidence="1 2">
    <name type="scientific">Phytophthora sojae (strain P6497)</name>
    <name type="common">Soybean stem and root rot agent</name>
    <name type="synonym">Phytophthora megasperma f. sp. glycines</name>
    <dbReference type="NCBI Taxonomy" id="1094619"/>
    <lineage>
        <taxon>Eukaryota</taxon>
        <taxon>Sar</taxon>
        <taxon>Stramenopiles</taxon>
        <taxon>Oomycota</taxon>
        <taxon>Peronosporomycetes</taxon>
        <taxon>Peronosporales</taxon>
        <taxon>Peronosporaceae</taxon>
        <taxon>Phytophthora</taxon>
    </lineage>
</organism>
<dbReference type="OMA" id="GTRMHID"/>
<evidence type="ECO:0000313" key="2">
    <source>
        <dbReference type="Proteomes" id="UP000002640"/>
    </source>
</evidence>
<gene>
    <name evidence="1" type="ORF">PHYSODRAFT_517041</name>
</gene>
<reference evidence="1 2" key="1">
    <citation type="journal article" date="2006" name="Science">
        <title>Phytophthora genome sequences uncover evolutionary origins and mechanisms of pathogenesis.</title>
        <authorList>
            <person name="Tyler B.M."/>
            <person name="Tripathy S."/>
            <person name="Zhang X."/>
            <person name="Dehal P."/>
            <person name="Jiang R.H."/>
            <person name="Aerts A."/>
            <person name="Arredondo F.D."/>
            <person name="Baxter L."/>
            <person name="Bensasson D."/>
            <person name="Beynon J.L."/>
            <person name="Chapman J."/>
            <person name="Damasceno C.M."/>
            <person name="Dorrance A.E."/>
            <person name="Dou D."/>
            <person name="Dickerman A.W."/>
            <person name="Dubchak I.L."/>
            <person name="Garbelotto M."/>
            <person name="Gijzen M."/>
            <person name="Gordon S.G."/>
            <person name="Govers F."/>
            <person name="Grunwald N.J."/>
            <person name="Huang W."/>
            <person name="Ivors K.L."/>
            <person name="Jones R.W."/>
            <person name="Kamoun S."/>
            <person name="Krampis K."/>
            <person name="Lamour K.H."/>
            <person name="Lee M.K."/>
            <person name="McDonald W.H."/>
            <person name="Medina M."/>
            <person name="Meijer H.J."/>
            <person name="Nordberg E.K."/>
            <person name="Maclean D.J."/>
            <person name="Ospina-Giraldo M.D."/>
            <person name="Morris P.F."/>
            <person name="Phuntumart V."/>
            <person name="Putnam N.H."/>
            <person name="Rash S."/>
            <person name="Rose J.K."/>
            <person name="Sakihama Y."/>
            <person name="Salamov A.A."/>
            <person name="Savidor A."/>
            <person name="Scheuring C.F."/>
            <person name="Smith B.M."/>
            <person name="Sobral B.W."/>
            <person name="Terry A."/>
            <person name="Torto-Alalibo T.A."/>
            <person name="Win J."/>
            <person name="Xu Z."/>
            <person name="Zhang H."/>
            <person name="Grigoriev I.V."/>
            <person name="Rokhsar D.S."/>
            <person name="Boore J.L."/>
        </authorList>
    </citation>
    <scope>NUCLEOTIDE SEQUENCE [LARGE SCALE GENOMIC DNA]</scope>
    <source>
        <strain evidence="1 2">P6497</strain>
    </source>
</reference>
<dbReference type="KEGG" id="psoj:PHYSODRAFT_517041"/>
<evidence type="ECO:0000313" key="1">
    <source>
        <dbReference type="EMBL" id="EGZ11962.1"/>
    </source>
</evidence>
<name>G4ZY56_PHYSP</name>
<proteinExistence type="predicted"/>
<protein>
    <submittedName>
        <fullName evidence="1">Uncharacterized protein</fullName>
    </submittedName>
</protein>
<keyword evidence="2" id="KW-1185">Reference proteome</keyword>
<dbReference type="Proteomes" id="UP000002640">
    <property type="component" value="Unassembled WGS sequence"/>
</dbReference>